<accession>A0A8I1MW10</accession>
<dbReference type="EMBL" id="JAFKMR010000014">
    <property type="protein sequence ID" value="MBN8743905.1"/>
    <property type="molecule type" value="Genomic_DNA"/>
</dbReference>
<keyword evidence="2" id="KW-0378">Hydrolase</keyword>
<comment type="caution">
    <text evidence="2">The sequence shown here is derived from an EMBL/GenBank/DDBJ whole genome shotgun (WGS) entry which is preliminary data.</text>
</comment>
<dbReference type="GO" id="GO:0016810">
    <property type="term" value="F:hydrolase activity, acting on carbon-nitrogen (but not peptide) bonds"/>
    <property type="evidence" value="ECO:0007669"/>
    <property type="project" value="InterPro"/>
</dbReference>
<dbReference type="SUPFAM" id="SSF51556">
    <property type="entry name" value="Metallo-dependent hydrolases"/>
    <property type="match status" value="1"/>
</dbReference>
<organism evidence="2 3">
    <name type="scientific">Thiomonas arsenitoxydans (strain DSM 22701 / CIP 110005 / 3As)</name>
    <dbReference type="NCBI Taxonomy" id="426114"/>
    <lineage>
        <taxon>Bacteria</taxon>
        <taxon>Pseudomonadati</taxon>
        <taxon>Pseudomonadota</taxon>
        <taxon>Betaproteobacteria</taxon>
        <taxon>Burkholderiales</taxon>
        <taxon>Thiomonas</taxon>
    </lineage>
</organism>
<dbReference type="SUPFAM" id="SSF51338">
    <property type="entry name" value="Composite domain of metallo-dependent hydrolases"/>
    <property type="match status" value="1"/>
</dbReference>
<dbReference type="Gene3D" id="3.20.20.140">
    <property type="entry name" value="Metal-dependent hydrolases"/>
    <property type="match status" value="1"/>
</dbReference>
<dbReference type="InterPro" id="IPR057744">
    <property type="entry name" value="OTAase-like"/>
</dbReference>
<dbReference type="Gene3D" id="2.30.40.10">
    <property type="entry name" value="Urease, subunit C, domain 1"/>
    <property type="match status" value="1"/>
</dbReference>
<sequence>MRKPSTPHPGAQTSPRSAFYCRCGGDEASQVQRRLERAFSRRDFLQSALVLAAGVGGLSPAASAQPAPSGSATAVATPMVLRNVQLFDGRRTRLQPGLQVVIEGARIRAVEPQGQGAPQGAQIIDGGGRVLMPGLIDAHWHSLMAAMSMQHLLMADPALIHLAAGSEAQRTLLRGFTTVRDAGGPVFALKSAIDQGLVQGPRIFPSGAMISQTAGHGDFRFLHEVGPGAACSAVGHAEHLGASAIADSADSVRKATREQLLRGASQIKLMAGGGASSLYDPLDSVQFTLPELRAAVEAAEDWGTYVMAHVYLPKGMQRSIEAGIKVIEHGQLTDEATVRLMADKGIWWSLQPFLPEAAPTPMADPGSQAKSDEIATGTRRAYELAIKHKMQTGWGSDILFAPGKTHYQTVRLVALENWYSPLDALKQATSQNGELLALAGQRNPYLGAKLGVIEPGAWADLLVVDGDVSRSLKPLLEPDQHLKCIIKNGRVVKNTL</sequence>
<dbReference type="InterPro" id="IPR032466">
    <property type="entry name" value="Metal_Hydrolase"/>
</dbReference>
<protein>
    <submittedName>
        <fullName evidence="2">Amidohydrolase family protein</fullName>
    </submittedName>
</protein>
<evidence type="ECO:0000259" key="1">
    <source>
        <dbReference type="Pfam" id="PF01979"/>
    </source>
</evidence>
<name>A0A8I1MW10_THIA3</name>
<reference evidence="2" key="1">
    <citation type="submission" date="2021-02" db="EMBL/GenBank/DDBJ databases">
        <title>Thiocyanate and organic carbon inputs drive convergent selection for specific autotrophic Afipia and Thiobacillus strains within complex microbiomes.</title>
        <authorList>
            <person name="Huddy R.J."/>
            <person name="Sachdeva R."/>
            <person name="Kadzinga F."/>
            <person name="Kantor R.S."/>
            <person name="Harrison S.T.L."/>
            <person name="Banfield J.F."/>
        </authorList>
    </citation>
    <scope>NUCLEOTIDE SEQUENCE</scope>
    <source>
        <strain evidence="2">SCN18_13_7_16_R3_B_64_19</strain>
    </source>
</reference>
<dbReference type="PANTHER" id="PTHR43135:SF3">
    <property type="entry name" value="ALPHA-D-RIBOSE 1-METHYLPHOSPHONATE 5-TRIPHOSPHATE DIPHOSPHATASE"/>
    <property type="match status" value="1"/>
</dbReference>
<dbReference type="AlphaFoldDB" id="A0A8I1MW10"/>
<dbReference type="InterPro" id="IPR011059">
    <property type="entry name" value="Metal-dep_hydrolase_composite"/>
</dbReference>
<dbReference type="Proteomes" id="UP000664800">
    <property type="component" value="Unassembled WGS sequence"/>
</dbReference>
<feature type="domain" description="Amidohydrolase-related" evidence="1">
    <location>
        <begin position="130"/>
        <end position="492"/>
    </location>
</feature>
<gene>
    <name evidence="2" type="ORF">J0I24_06315</name>
</gene>
<dbReference type="Pfam" id="PF01979">
    <property type="entry name" value="Amidohydro_1"/>
    <property type="match status" value="1"/>
</dbReference>
<dbReference type="InterPro" id="IPR006680">
    <property type="entry name" value="Amidohydro-rel"/>
</dbReference>
<evidence type="ECO:0000313" key="3">
    <source>
        <dbReference type="Proteomes" id="UP000664800"/>
    </source>
</evidence>
<dbReference type="PANTHER" id="PTHR43135">
    <property type="entry name" value="ALPHA-D-RIBOSE 1-METHYLPHOSPHONATE 5-TRIPHOSPHATE DIPHOSPHATASE"/>
    <property type="match status" value="1"/>
</dbReference>
<evidence type="ECO:0000313" key="2">
    <source>
        <dbReference type="EMBL" id="MBN8743905.1"/>
    </source>
</evidence>
<dbReference type="InterPro" id="IPR051781">
    <property type="entry name" value="Metallo-dep_Hydrolase"/>
</dbReference>
<proteinExistence type="predicted"/>
<dbReference type="PROSITE" id="PS51318">
    <property type="entry name" value="TAT"/>
    <property type="match status" value="1"/>
</dbReference>
<dbReference type="CDD" id="cd01299">
    <property type="entry name" value="Met_dep_hydrolase_A"/>
    <property type="match status" value="1"/>
</dbReference>
<dbReference type="InterPro" id="IPR006311">
    <property type="entry name" value="TAT_signal"/>
</dbReference>